<protein>
    <submittedName>
        <fullName evidence="2">Uncharacterized protein</fullName>
    </submittedName>
</protein>
<organism evidence="2 3">
    <name type="scientific">Pseudofulvibacter geojedonensis</name>
    <dbReference type="NCBI Taxonomy" id="1123758"/>
    <lineage>
        <taxon>Bacteria</taxon>
        <taxon>Pseudomonadati</taxon>
        <taxon>Bacteroidota</taxon>
        <taxon>Flavobacteriia</taxon>
        <taxon>Flavobacteriales</taxon>
        <taxon>Flavobacteriaceae</taxon>
        <taxon>Pseudofulvibacter</taxon>
    </lineage>
</organism>
<feature type="chain" id="PRO_5046243426" evidence="1">
    <location>
        <begin position="20"/>
        <end position="124"/>
    </location>
</feature>
<dbReference type="Proteomes" id="UP001596997">
    <property type="component" value="Unassembled WGS sequence"/>
</dbReference>
<evidence type="ECO:0000313" key="2">
    <source>
        <dbReference type="EMBL" id="MFD0963836.1"/>
    </source>
</evidence>
<evidence type="ECO:0000313" key="3">
    <source>
        <dbReference type="Proteomes" id="UP001596997"/>
    </source>
</evidence>
<evidence type="ECO:0000256" key="1">
    <source>
        <dbReference type="SAM" id="SignalP"/>
    </source>
</evidence>
<sequence>MKKTVLLLMLTLLASTLKAQETEQNKYPDCQVSEGFKEPLREKKIVKWAKKMNKFNEGMFPSLEDIKSHVAIENDCDINEVTLLRLSEQTGNGIYILCVKGKKMKYKRMGTIIQRQGQSPFAEK</sequence>
<dbReference type="RefSeq" id="WP_377714958.1">
    <property type="nucleotide sequence ID" value="NZ_JBHTJM010000008.1"/>
</dbReference>
<keyword evidence="1" id="KW-0732">Signal</keyword>
<feature type="signal peptide" evidence="1">
    <location>
        <begin position="1"/>
        <end position="19"/>
    </location>
</feature>
<name>A0ABW3I280_9FLAO</name>
<proteinExistence type="predicted"/>
<keyword evidence="3" id="KW-1185">Reference proteome</keyword>
<accession>A0ABW3I280</accession>
<reference evidence="3" key="1">
    <citation type="journal article" date="2019" name="Int. J. Syst. Evol. Microbiol.">
        <title>The Global Catalogue of Microorganisms (GCM) 10K type strain sequencing project: providing services to taxonomists for standard genome sequencing and annotation.</title>
        <authorList>
            <consortium name="The Broad Institute Genomics Platform"/>
            <consortium name="The Broad Institute Genome Sequencing Center for Infectious Disease"/>
            <person name="Wu L."/>
            <person name="Ma J."/>
        </authorList>
    </citation>
    <scope>NUCLEOTIDE SEQUENCE [LARGE SCALE GENOMIC DNA]</scope>
    <source>
        <strain evidence="3">CCUG 62114</strain>
    </source>
</reference>
<gene>
    <name evidence="2" type="ORF">ACFQ1O_07440</name>
</gene>
<dbReference type="EMBL" id="JBHTJM010000008">
    <property type="protein sequence ID" value="MFD0963836.1"/>
    <property type="molecule type" value="Genomic_DNA"/>
</dbReference>
<comment type="caution">
    <text evidence="2">The sequence shown here is derived from an EMBL/GenBank/DDBJ whole genome shotgun (WGS) entry which is preliminary data.</text>
</comment>